<dbReference type="Proteomes" id="UP000324222">
    <property type="component" value="Unassembled WGS sequence"/>
</dbReference>
<feature type="compositionally biased region" description="Low complexity" evidence="1">
    <location>
        <begin position="38"/>
        <end position="49"/>
    </location>
</feature>
<evidence type="ECO:0000256" key="1">
    <source>
        <dbReference type="SAM" id="MobiDB-lite"/>
    </source>
</evidence>
<dbReference type="EMBL" id="VSRR010004063">
    <property type="protein sequence ID" value="MPC38433.1"/>
    <property type="molecule type" value="Genomic_DNA"/>
</dbReference>
<proteinExistence type="predicted"/>
<accession>A0A5B7F004</accession>
<name>A0A5B7F004_PORTR</name>
<reference evidence="2 3" key="1">
    <citation type="submission" date="2019-05" db="EMBL/GenBank/DDBJ databases">
        <title>Another draft genome of Portunus trituberculatus and its Hox gene families provides insights of decapod evolution.</title>
        <authorList>
            <person name="Jeong J.-H."/>
            <person name="Song I."/>
            <person name="Kim S."/>
            <person name="Choi T."/>
            <person name="Kim D."/>
            <person name="Ryu S."/>
            <person name="Kim W."/>
        </authorList>
    </citation>
    <scope>NUCLEOTIDE SEQUENCE [LARGE SCALE GENOMIC DNA]</scope>
    <source>
        <tissue evidence="2">Muscle</tissue>
    </source>
</reference>
<organism evidence="2 3">
    <name type="scientific">Portunus trituberculatus</name>
    <name type="common">Swimming crab</name>
    <name type="synonym">Neptunus trituberculatus</name>
    <dbReference type="NCBI Taxonomy" id="210409"/>
    <lineage>
        <taxon>Eukaryota</taxon>
        <taxon>Metazoa</taxon>
        <taxon>Ecdysozoa</taxon>
        <taxon>Arthropoda</taxon>
        <taxon>Crustacea</taxon>
        <taxon>Multicrustacea</taxon>
        <taxon>Malacostraca</taxon>
        <taxon>Eumalacostraca</taxon>
        <taxon>Eucarida</taxon>
        <taxon>Decapoda</taxon>
        <taxon>Pleocyemata</taxon>
        <taxon>Brachyura</taxon>
        <taxon>Eubrachyura</taxon>
        <taxon>Portunoidea</taxon>
        <taxon>Portunidae</taxon>
        <taxon>Portuninae</taxon>
        <taxon>Portunus</taxon>
    </lineage>
</organism>
<sequence length="69" mass="7795">MFRHEATKYLMPLYHIGMLCSVWCAGGENWKRLNLRSSSGGVTSESVTSPNNVNIGRVQPNTKRELNEQ</sequence>
<keyword evidence="3" id="KW-1185">Reference proteome</keyword>
<evidence type="ECO:0000313" key="3">
    <source>
        <dbReference type="Proteomes" id="UP000324222"/>
    </source>
</evidence>
<dbReference type="AlphaFoldDB" id="A0A5B7F004"/>
<comment type="caution">
    <text evidence="2">The sequence shown here is derived from an EMBL/GenBank/DDBJ whole genome shotgun (WGS) entry which is preliminary data.</text>
</comment>
<evidence type="ECO:0000313" key="2">
    <source>
        <dbReference type="EMBL" id="MPC38433.1"/>
    </source>
</evidence>
<feature type="region of interest" description="Disordered" evidence="1">
    <location>
        <begin position="38"/>
        <end position="69"/>
    </location>
</feature>
<gene>
    <name evidence="2" type="ORF">E2C01_031940</name>
</gene>
<protein>
    <submittedName>
        <fullName evidence="2">Uncharacterized protein</fullName>
    </submittedName>
</protein>